<evidence type="ECO:0000256" key="1">
    <source>
        <dbReference type="SAM" id="MobiDB-lite"/>
    </source>
</evidence>
<keyword evidence="3" id="KW-1185">Reference proteome</keyword>
<evidence type="ECO:0000313" key="2">
    <source>
        <dbReference type="EMBL" id="KAH3734831.1"/>
    </source>
</evidence>
<protein>
    <submittedName>
        <fullName evidence="2">Uncharacterized protein</fullName>
    </submittedName>
</protein>
<sequence>MSPADAGVDNLKATAGQSRQSASTLVGEDTDLLILLLHYCKKDNKTIYFRFDVNK</sequence>
<name>A0A9D4HXQ9_DREPO</name>
<gene>
    <name evidence="2" type="ORF">DPMN_041281</name>
</gene>
<feature type="region of interest" description="Disordered" evidence="1">
    <location>
        <begin position="1"/>
        <end position="21"/>
    </location>
</feature>
<reference evidence="2" key="1">
    <citation type="journal article" date="2019" name="bioRxiv">
        <title>The Genome of the Zebra Mussel, Dreissena polymorpha: A Resource for Invasive Species Research.</title>
        <authorList>
            <person name="McCartney M.A."/>
            <person name="Auch B."/>
            <person name="Kono T."/>
            <person name="Mallez S."/>
            <person name="Zhang Y."/>
            <person name="Obille A."/>
            <person name="Becker A."/>
            <person name="Abrahante J.E."/>
            <person name="Garbe J."/>
            <person name="Badalamenti J.P."/>
            <person name="Herman A."/>
            <person name="Mangelson H."/>
            <person name="Liachko I."/>
            <person name="Sullivan S."/>
            <person name="Sone E.D."/>
            <person name="Koren S."/>
            <person name="Silverstein K.A.T."/>
            <person name="Beckman K.B."/>
            <person name="Gohl D.M."/>
        </authorList>
    </citation>
    <scope>NUCLEOTIDE SEQUENCE</scope>
    <source>
        <strain evidence="2">Duluth1</strain>
        <tissue evidence="2">Whole animal</tissue>
    </source>
</reference>
<accession>A0A9D4HXQ9</accession>
<comment type="caution">
    <text evidence="2">The sequence shown here is derived from an EMBL/GenBank/DDBJ whole genome shotgun (WGS) entry which is preliminary data.</text>
</comment>
<proteinExistence type="predicted"/>
<dbReference type="AlphaFoldDB" id="A0A9D4HXQ9"/>
<reference evidence="2" key="2">
    <citation type="submission" date="2020-11" db="EMBL/GenBank/DDBJ databases">
        <authorList>
            <person name="McCartney M.A."/>
            <person name="Auch B."/>
            <person name="Kono T."/>
            <person name="Mallez S."/>
            <person name="Becker A."/>
            <person name="Gohl D.M."/>
            <person name="Silverstein K.A.T."/>
            <person name="Koren S."/>
            <person name="Bechman K.B."/>
            <person name="Herman A."/>
            <person name="Abrahante J.E."/>
            <person name="Garbe J."/>
        </authorList>
    </citation>
    <scope>NUCLEOTIDE SEQUENCE</scope>
    <source>
        <strain evidence="2">Duluth1</strain>
        <tissue evidence="2">Whole animal</tissue>
    </source>
</reference>
<evidence type="ECO:0000313" key="3">
    <source>
        <dbReference type="Proteomes" id="UP000828390"/>
    </source>
</evidence>
<dbReference type="EMBL" id="JAIWYP010000011">
    <property type="protein sequence ID" value="KAH3734831.1"/>
    <property type="molecule type" value="Genomic_DNA"/>
</dbReference>
<organism evidence="2 3">
    <name type="scientific">Dreissena polymorpha</name>
    <name type="common">Zebra mussel</name>
    <name type="synonym">Mytilus polymorpha</name>
    <dbReference type="NCBI Taxonomy" id="45954"/>
    <lineage>
        <taxon>Eukaryota</taxon>
        <taxon>Metazoa</taxon>
        <taxon>Spiralia</taxon>
        <taxon>Lophotrochozoa</taxon>
        <taxon>Mollusca</taxon>
        <taxon>Bivalvia</taxon>
        <taxon>Autobranchia</taxon>
        <taxon>Heteroconchia</taxon>
        <taxon>Euheterodonta</taxon>
        <taxon>Imparidentia</taxon>
        <taxon>Neoheterodontei</taxon>
        <taxon>Myida</taxon>
        <taxon>Dreissenoidea</taxon>
        <taxon>Dreissenidae</taxon>
        <taxon>Dreissena</taxon>
    </lineage>
</organism>
<dbReference type="Proteomes" id="UP000828390">
    <property type="component" value="Unassembled WGS sequence"/>
</dbReference>